<dbReference type="GO" id="GO:0008528">
    <property type="term" value="F:G protein-coupled peptide receptor activity"/>
    <property type="evidence" value="ECO:0007669"/>
    <property type="project" value="InterPro"/>
</dbReference>
<dbReference type="PROSITE" id="PS50262">
    <property type="entry name" value="G_PROTEIN_RECEP_F1_2"/>
    <property type="match status" value="1"/>
</dbReference>
<dbReference type="GO" id="GO:0016020">
    <property type="term" value="C:membrane"/>
    <property type="evidence" value="ECO:0007669"/>
    <property type="project" value="UniProtKB-SubCell"/>
</dbReference>
<proteinExistence type="predicted"/>
<protein>
    <submittedName>
        <fullName evidence="6">FMRFamide receptor</fullName>
    </submittedName>
</protein>
<organism evidence="6">
    <name type="scientific">Magallana gigas</name>
    <name type="common">Pacific oyster</name>
    <name type="synonym">Crassostrea gigas</name>
    <dbReference type="NCBI Taxonomy" id="29159"/>
    <lineage>
        <taxon>Eukaryota</taxon>
        <taxon>Metazoa</taxon>
        <taxon>Spiralia</taxon>
        <taxon>Lophotrochozoa</taxon>
        <taxon>Mollusca</taxon>
        <taxon>Bivalvia</taxon>
        <taxon>Autobranchia</taxon>
        <taxon>Pteriomorphia</taxon>
        <taxon>Ostreida</taxon>
        <taxon>Ostreoidea</taxon>
        <taxon>Ostreidae</taxon>
        <taxon>Magallana</taxon>
    </lineage>
</organism>
<evidence type="ECO:0000256" key="4">
    <source>
        <dbReference type="ARBA" id="ARBA00023136"/>
    </source>
</evidence>
<comment type="subcellular location">
    <subcellularLocation>
        <location evidence="1">Membrane</location>
    </subcellularLocation>
</comment>
<gene>
    <name evidence="6" type="ORF">CGI_10014887</name>
</gene>
<dbReference type="AlphaFoldDB" id="K1PU61"/>
<dbReference type="InterPro" id="IPR019427">
    <property type="entry name" value="7TM_GPCR_serpentine_rcpt_Srw"/>
</dbReference>
<dbReference type="PRINTS" id="PR00237">
    <property type="entry name" value="GPCRRHODOPSN"/>
</dbReference>
<dbReference type="InterPro" id="IPR052954">
    <property type="entry name" value="GPCR-Ligand_Int"/>
</dbReference>
<evidence type="ECO:0000256" key="3">
    <source>
        <dbReference type="ARBA" id="ARBA00022989"/>
    </source>
</evidence>
<feature type="domain" description="G-protein coupled receptors family 1 profile" evidence="5">
    <location>
        <begin position="95"/>
        <end position="355"/>
    </location>
</feature>
<evidence type="ECO:0000313" key="6">
    <source>
        <dbReference type="EMBL" id="EKC25208.1"/>
    </source>
</evidence>
<dbReference type="HOGENOM" id="CLU_009579_24_7_1"/>
<evidence type="ECO:0000259" key="5">
    <source>
        <dbReference type="PROSITE" id="PS50262"/>
    </source>
</evidence>
<reference evidence="6" key="1">
    <citation type="journal article" date="2012" name="Nature">
        <title>The oyster genome reveals stress adaptation and complexity of shell formation.</title>
        <authorList>
            <person name="Zhang G."/>
            <person name="Fang X."/>
            <person name="Guo X."/>
            <person name="Li L."/>
            <person name="Luo R."/>
            <person name="Xu F."/>
            <person name="Yang P."/>
            <person name="Zhang L."/>
            <person name="Wang X."/>
            <person name="Qi H."/>
            <person name="Xiong Z."/>
            <person name="Que H."/>
            <person name="Xie Y."/>
            <person name="Holland P.W."/>
            <person name="Paps J."/>
            <person name="Zhu Y."/>
            <person name="Wu F."/>
            <person name="Chen Y."/>
            <person name="Wang J."/>
            <person name="Peng C."/>
            <person name="Meng J."/>
            <person name="Yang L."/>
            <person name="Liu J."/>
            <person name="Wen B."/>
            <person name="Zhang N."/>
            <person name="Huang Z."/>
            <person name="Zhu Q."/>
            <person name="Feng Y."/>
            <person name="Mount A."/>
            <person name="Hedgecock D."/>
            <person name="Xu Z."/>
            <person name="Liu Y."/>
            <person name="Domazet-Loso T."/>
            <person name="Du Y."/>
            <person name="Sun X."/>
            <person name="Zhang S."/>
            <person name="Liu B."/>
            <person name="Cheng P."/>
            <person name="Jiang X."/>
            <person name="Li J."/>
            <person name="Fan D."/>
            <person name="Wang W."/>
            <person name="Fu W."/>
            <person name="Wang T."/>
            <person name="Wang B."/>
            <person name="Zhang J."/>
            <person name="Peng Z."/>
            <person name="Li Y."/>
            <person name="Li N."/>
            <person name="Wang J."/>
            <person name="Chen M."/>
            <person name="He Y."/>
            <person name="Tan F."/>
            <person name="Song X."/>
            <person name="Zheng Q."/>
            <person name="Huang R."/>
            <person name="Yang H."/>
            <person name="Du X."/>
            <person name="Chen L."/>
            <person name="Yang M."/>
            <person name="Gaffney P.M."/>
            <person name="Wang S."/>
            <person name="Luo L."/>
            <person name="She Z."/>
            <person name="Ming Y."/>
            <person name="Huang W."/>
            <person name="Zhang S."/>
            <person name="Huang B."/>
            <person name="Zhang Y."/>
            <person name="Qu T."/>
            <person name="Ni P."/>
            <person name="Miao G."/>
            <person name="Wang J."/>
            <person name="Wang Q."/>
            <person name="Steinberg C.E."/>
            <person name="Wang H."/>
            <person name="Li N."/>
            <person name="Qian L."/>
            <person name="Zhang G."/>
            <person name="Li Y."/>
            <person name="Yang H."/>
            <person name="Liu X."/>
            <person name="Wang J."/>
            <person name="Yin Y."/>
            <person name="Wang J."/>
        </authorList>
    </citation>
    <scope>NUCLEOTIDE SEQUENCE [LARGE SCALE GENOMIC DNA]</scope>
    <source>
        <strain evidence="6">05x7-T-G4-1.051#20</strain>
    </source>
</reference>
<keyword evidence="3" id="KW-1133">Transmembrane helix</keyword>
<keyword evidence="4" id="KW-0472">Membrane</keyword>
<accession>K1PU61</accession>
<dbReference type="SUPFAM" id="SSF81321">
    <property type="entry name" value="Family A G protein-coupled receptor-like"/>
    <property type="match status" value="1"/>
</dbReference>
<dbReference type="PANTHER" id="PTHR46641">
    <property type="entry name" value="FMRFAMIDE RECEPTOR-RELATED"/>
    <property type="match status" value="1"/>
</dbReference>
<dbReference type="Pfam" id="PF10324">
    <property type="entry name" value="7TM_GPCR_Srw"/>
    <property type="match status" value="1"/>
</dbReference>
<dbReference type="CDD" id="cd14978">
    <property type="entry name" value="7tmA_FMRFamide_R-like"/>
    <property type="match status" value="1"/>
</dbReference>
<dbReference type="InParanoid" id="K1PU61"/>
<keyword evidence="6" id="KW-0675">Receptor</keyword>
<dbReference type="Gene3D" id="1.20.1070.10">
    <property type="entry name" value="Rhodopsin 7-helix transmembrane proteins"/>
    <property type="match status" value="1"/>
</dbReference>
<keyword evidence="2" id="KW-0812">Transmembrane</keyword>
<sequence>MDPSLGGKETGLISVFFSRTSNESALEYAPKTHVFEFTTKTLEIGIGYPHSGSMSGDNATNGSGVVDPDKEFYELAVFINGEILYPCICIPGLLGNILTLVVLSKANMLSSTNAFLSALAVSDMVSLINDIIYFSVMVLSNSCPDIAYHIYVHFYPFAHFVFNIANSVSSWLTVSVAIERFLLVCFPAKSRTMCTRPRAIAGAVIINVVMLTVSMPYAFRYKTVQVFDDLKNQTSLKLNLTSLWQGDTFSVYYSWSINFLRCNIPLTLLIILNACIIKALLKLRAKNRSRYIHRQKVTFMLVIIIMKFLLCTTPDAILSTFYKYGYTEDNFRVRGIREFTDMLLAFNAATNFVVYCVLSVTFRMNCKKLFCHKEVPAGDGGDRRSVYKLLSDRSIFWKQNKKSSCGL</sequence>
<dbReference type="PANTHER" id="PTHR46641:SF2">
    <property type="entry name" value="FMRFAMIDE RECEPTOR"/>
    <property type="match status" value="1"/>
</dbReference>
<evidence type="ECO:0000256" key="2">
    <source>
        <dbReference type="ARBA" id="ARBA00022692"/>
    </source>
</evidence>
<name>K1PU61_MAGGI</name>
<evidence type="ECO:0000256" key="1">
    <source>
        <dbReference type="ARBA" id="ARBA00004370"/>
    </source>
</evidence>
<dbReference type="InterPro" id="IPR000276">
    <property type="entry name" value="GPCR_Rhodpsn"/>
</dbReference>
<dbReference type="InterPro" id="IPR017452">
    <property type="entry name" value="GPCR_Rhodpsn_7TM"/>
</dbReference>
<dbReference type="EMBL" id="JH816701">
    <property type="protein sequence ID" value="EKC25208.1"/>
    <property type="molecule type" value="Genomic_DNA"/>
</dbReference>